<dbReference type="Gene3D" id="1.10.443.10">
    <property type="entry name" value="Intergrase catalytic core"/>
    <property type="match status" value="1"/>
</dbReference>
<comment type="similarity">
    <text evidence="1">Belongs to the 'phage' integrase family.</text>
</comment>
<dbReference type="CDD" id="cd00801">
    <property type="entry name" value="INT_P4_C"/>
    <property type="match status" value="1"/>
</dbReference>
<accession>A0A2W5FLA2</accession>
<evidence type="ECO:0000259" key="4">
    <source>
        <dbReference type="PROSITE" id="PS51898"/>
    </source>
</evidence>
<evidence type="ECO:0000313" key="5">
    <source>
        <dbReference type="EMBL" id="PZP55948.1"/>
    </source>
</evidence>
<protein>
    <submittedName>
        <fullName evidence="5">Integrase</fullName>
    </submittedName>
</protein>
<evidence type="ECO:0000256" key="1">
    <source>
        <dbReference type="ARBA" id="ARBA00008857"/>
    </source>
</evidence>
<feature type="domain" description="Tyr recombinase" evidence="4">
    <location>
        <begin position="34"/>
        <end position="216"/>
    </location>
</feature>
<proteinExistence type="inferred from homology"/>
<evidence type="ECO:0000313" key="6">
    <source>
        <dbReference type="Proteomes" id="UP000249739"/>
    </source>
</evidence>
<gene>
    <name evidence="5" type="ORF">DI586_05310</name>
</gene>
<dbReference type="SUPFAM" id="SSF56349">
    <property type="entry name" value="DNA breaking-rejoining enzymes"/>
    <property type="match status" value="1"/>
</dbReference>
<dbReference type="PANTHER" id="PTHR30629">
    <property type="entry name" value="PROPHAGE INTEGRASE"/>
    <property type="match status" value="1"/>
</dbReference>
<dbReference type="GO" id="GO:0015074">
    <property type="term" value="P:DNA integration"/>
    <property type="evidence" value="ECO:0007669"/>
    <property type="project" value="UniProtKB-KW"/>
</dbReference>
<feature type="non-terminal residue" evidence="5">
    <location>
        <position position="1"/>
    </location>
</feature>
<keyword evidence="3" id="KW-0233">DNA recombination</keyword>
<reference evidence="5 6" key="1">
    <citation type="submission" date="2017-08" db="EMBL/GenBank/DDBJ databases">
        <title>Infants hospitalized years apart are colonized by the same room-sourced microbial strains.</title>
        <authorList>
            <person name="Brooks B."/>
            <person name="Olm M.R."/>
            <person name="Firek B.A."/>
            <person name="Baker R."/>
            <person name="Thomas B.C."/>
            <person name="Morowitz M.J."/>
            <person name="Banfield J.F."/>
        </authorList>
    </citation>
    <scope>NUCLEOTIDE SEQUENCE [LARGE SCALE GENOMIC DNA]</scope>
    <source>
        <strain evidence="5">S2_006_000_R2_64</strain>
    </source>
</reference>
<dbReference type="InterPro" id="IPR013762">
    <property type="entry name" value="Integrase-like_cat_sf"/>
</dbReference>
<dbReference type="Pfam" id="PF00589">
    <property type="entry name" value="Phage_integrase"/>
    <property type="match status" value="1"/>
</dbReference>
<dbReference type="InterPro" id="IPR011010">
    <property type="entry name" value="DNA_brk_join_enz"/>
</dbReference>
<dbReference type="EMBL" id="QFOT01000044">
    <property type="protein sequence ID" value="PZP55948.1"/>
    <property type="molecule type" value="Genomic_DNA"/>
</dbReference>
<dbReference type="Proteomes" id="UP000249739">
    <property type="component" value="Unassembled WGS sequence"/>
</dbReference>
<dbReference type="InterPro" id="IPR050808">
    <property type="entry name" value="Phage_Integrase"/>
</dbReference>
<dbReference type="PROSITE" id="PS51898">
    <property type="entry name" value="TYR_RECOMBINASE"/>
    <property type="match status" value="1"/>
</dbReference>
<dbReference type="InterPro" id="IPR002104">
    <property type="entry name" value="Integrase_catalytic"/>
</dbReference>
<comment type="caution">
    <text evidence="5">The sequence shown here is derived from an EMBL/GenBank/DDBJ whole genome shotgun (WGS) entry which is preliminary data.</text>
</comment>
<dbReference type="GO" id="GO:0006310">
    <property type="term" value="P:DNA recombination"/>
    <property type="evidence" value="ECO:0007669"/>
    <property type="project" value="UniProtKB-KW"/>
</dbReference>
<keyword evidence="2" id="KW-0229">DNA integration</keyword>
<sequence length="240" mass="27415">YCRAIFAYGKVKGYLTHNPADIKASDILSPQTKGHYAAMEAAELPRFLCKLHSNEGRLFRQTQIAMELMLLTFVRTSEMIKAKWEEVDFDQAIWTVPVARMKMKRHDHIVPLSKRAVALLAELHTVNGNRSYVFPSQRNPREHMSNNTLLVALRNMGYAGIHTGHGFRALAMTTIMEELGYPFEIPDTQLSHSKGSAVRAAYDRTKYLKERTKMMEDWSGYIEQLINKTTLLEVRPNGKG</sequence>
<name>A0A2W5FLA2_9BACT</name>
<dbReference type="PANTHER" id="PTHR30629:SF2">
    <property type="entry name" value="PROPHAGE INTEGRASE INTS-RELATED"/>
    <property type="match status" value="1"/>
</dbReference>
<dbReference type="AlphaFoldDB" id="A0A2W5FLA2"/>
<organism evidence="5 6">
    <name type="scientific">Micavibrio aeruginosavorus</name>
    <dbReference type="NCBI Taxonomy" id="349221"/>
    <lineage>
        <taxon>Bacteria</taxon>
        <taxon>Pseudomonadati</taxon>
        <taxon>Bdellovibrionota</taxon>
        <taxon>Bdellovibrionia</taxon>
        <taxon>Bdellovibrionales</taxon>
        <taxon>Pseudobdellovibrionaceae</taxon>
        <taxon>Micavibrio</taxon>
    </lineage>
</organism>
<evidence type="ECO:0000256" key="2">
    <source>
        <dbReference type="ARBA" id="ARBA00022908"/>
    </source>
</evidence>
<evidence type="ECO:0000256" key="3">
    <source>
        <dbReference type="ARBA" id="ARBA00023172"/>
    </source>
</evidence>
<dbReference type="GO" id="GO:0003677">
    <property type="term" value="F:DNA binding"/>
    <property type="evidence" value="ECO:0007669"/>
    <property type="project" value="InterPro"/>
</dbReference>